<dbReference type="Proteomes" id="UP000003250">
    <property type="component" value="Unassembled WGS sequence"/>
</dbReference>
<keyword evidence="3 4" id="KW-0808">Transferase</keyword>
<dbReference type="GO" id="GO:0032259">
    <property type="term" value="P:methylation"/>
    <property type="evidence" value="ECO:0007669"/>
    <property type="project" value="UniProtKB-KW"/>
</dbReference>
<accession>H0I3P2</accession>
<evidence type="ECO:0000256" key="3">
    <source>
        <dbReference type="ARBA" id="ARBA00022679"/>
    </source>
</evidence>
<dbReference type="OrthoDB" id="5713681at2"/>
<feature type="compositionally biased region" description="Basic and acidic residues" evidence="5">
    <location>
        <begin position="1"/>
        <end position="10"/>
    </location>
</feature>
<dbReference type="GO" id="GO:0008168">
    <property type="term" value="F:methyltransferase activity"/>
    <property type="evidence" value="ECO:0007669"/>
    <property type="project" value="UniProtKB-KW"/>
</dbReference>
<dbReference type="EMBL" id="AHAM01000332">
    <property type="protein sequence ID" value="EHK52419.1"/>
    <property type="molecule type" value="Genomic_DNA"/>
</dbReference>
<reference evidence="6 7" key="1">
    <citation type="journal article" date="2012" name="J. Bacteriol.">
        <title>Draft Genome Sequence of Mesorhizobium alhagi CCNWXJ12-2T, a Novel Salt-Resistant Species Isolated from the Desert of Northwestern China.</title>
        <authorList>
            <person name="Zhou M."/>
            <person name="Chen W."/>
            <person name="Chen H."/>
            <person name="Wei G."/>
        </authorList>
    </citation>
    <scope>NUCLEOTIDE SEQUENCE [LARGE SCALE GENOMIC DNA]</scope>
    <source>
        <strain evidence="6 7">CCNWXJ12-2</strain>
    </source>
</reference>
<evidence type="ECO:0000256" key="5">
    <source>
        <dbReference type="SAM" id="MobiDB-lite"/>
    </source>
</evidence>
<dbReference type="PATRIC" id="fig|1107882.3.peg.6847"/>
<gene>
    <name evidence="6" type="ORF">MAXJ12_35534</name>
</gene>
<dbReference type="AlphaFoldDB" id="H0I3P2"/>
<dbReference type="InterPro" id="IPR038601">
    <property type="entry name" value="MttB-like_sf"/>
</dbReference>
<feature type="region of interest" description="Disordered" evidence="5">
    <location>
        <begin position="1"/>
        <end position="52"/>
    </location>
</feature>
<evidence type="ECO:0000256" key="4">
    <source>
        <dbReference type="PIRNR" id="PIRNR037567"/>
    </source>
</evidence>
<dbReference type="EC" id="2.1.1.-" evidence="4"/>
<evidence type="ECO:0000256" key="1">
    <source>
        <dbReference type="ARBA" id="ARBA00007137"/>
    </source>
</evidence>
<dbReference type="InterPro" id="IPR010426">
    <property type="entry name" value="MTTB_MeTrfase"/>
</dbReference>
<dbReference type="GO" id="GO:0015948">
    <property type="term" value="P:methanogenesis"/>
    <property type="evidence" value="ECO:0007669"/>
    <property type="project" value="UniProtKB-UniRule"/>
</dbReference>
<dbReference type="RefSeq" id="WP_008840649.1">
    <property type="nucleotide sequence ID" value="NZ_AHAM01000332.1"/>
</dbReference>
<sequence>MSSAVEKQDIAQDAGGQDSRSRRSGGREARRAMRAAPLADDVRPIRPGLEGGRYKPLGQNDLERIHEAVLTLLETVGFANAIPSCIEACTRVGVILGEDGRLRFPRELVMSTIRNAARNFTLCGQDPKHDMVIQGKRVHYGTAGAAVHLVDVEKREYRESLLQDIYDAARIVDGLDNIHFFQRPMVPRDVPDPLEMDFNTLYACVMGTSKHVGTSFTVRENVAPALEMLYAIAGGEENFRARPFVSNSNCFVVPPMKFAEDACGVLEACVEGGIPILLLSAGQAGATAPAAIAGAVVQAVAEVLAGLVYVNALKPGHPAIFGTWPFVSDLRTGAMSGGSAEQALLTAACAQMAQFYDLPGGSAAGMSDSKMPDIQSGYEKGITNVMAGLSGVNLVYESAGMHASLLGFCLESLIIDNDMLGHCQRCVRGIEVTDAALSIDTIAEVCLNGPGHYLGNEQTLRLMQTEYFYPAVGDRLSPKEWNERGKPDILGRAIAEKKRILAERFPRHVPKATDDRLRAKFGELIKLPRSGMAAELRDP</sequence>
<comment type="similarity">
    <text evidence="1 4">Belongs to the trimethylamine methyltransferase family.</text>
</comment>
<organism evidence="6 7">
    <name type="scientific">Mesorhizobium alhagi CCNWXJ12-2</name>
    <dbReference type="NCBI Taxonomy" id="1107882"/>
    <lineage>
        <taxon>Bacteria</taxon>
        <taxon>Pseudomonadati</taxon>
        <taxon>Pseudomonadota</taxon>
        <taxon>Alphaproteobacteria</taxon>
        <taxon>Hyphomicrobiales</taxon>
        <taxon>Phyllobacteriaceae</taxon>
        <taxon>Allomesorhizobium</taxon>
    </lineage>
</organism>
<name>H0I3P2_9HYPH</name>
<evidence type="ECO:0000313" key="6">
    <source>
        <dbReference type="EMBL" id="EHK52419.1"/>
    </source>
</evidence>
<dbReference type="Gene3D" id="3.20.20.480">
    <property type="entry name" value="Trimethylamine methyltransferase-like"/>
    <property type="match status" value="1"/>
</dbReference>
<keyword evidence="7" id="KW-1185">Reference proteome</keyword>
<dbReference type="Pfam" id="PF06253">
    <property type="entry name" value="MTTB"/>
    <property type="match status" value="1"/>
</dbReference>
<dbReference type="PIRSF" id="PIRSF037567">
    <property type="entry name" value="MTTB_MeTrfase"/>
    <property type="match status" value="1"/>
</dbReference>
<keyword evidence="2 6" id="KW-0489">Methyltransferase</keyword>
<proteinExistence type="inferred from homology"/>
<protein>
    <recommendedName>
        <fullName evidence="4">Methyltransferase</fullName>
        <ecNumber evidence="4">2.1.1.-</ecNumber>
    </recommendedName>
</protein>
<evidence type="ECO:0000313" key="7">
    <source>
        <dbReference type="Proteomes" id="UP000003250"/>
    </source>
</evidence>
<evidence type="ECO:0000256" key="2">
    <source>
        <dbReference type="ARBA" id="ARBA00022603"/>
    </source>
</evidence>
<feature type="compositionally biased region" description="Basic and acidic residues" evidence="5">
    <location>
        <begin position="19"/>
        <end position="31"/>
    </location>
</feature>